<organism evidence="11 12">
    <name type="scientific">Wenzhouxiangella marina</name>
    <dbReference type="NCBI Taxonomy" id="1579979"/>
    <lineage>
        <taxon>Bacteria</taxon>
        <taxon>Pseudomonadati</taxon>
        <taxon>Pseudomonadota</taxon>
        <taxon>Gammaproteobacteria</taxon>
        <taxon>Chromatiales</taxon>
        <taxon>Wenzhouxiangellaceae</taxon>
        <taxon>Wenzhouxiangella</taxon>
    </lineage>
</organism>
<evidence type="ECO:0000256" key="9">
    <source>
        <dbReference type="HAMAP-Rule" id="MF_00096"/>
    </source>
</evidence>
<dbReference type="Gene3D" id="3.30.420.110">
    <property type="entry name" value="MutS, connector domain"/>
    <property type="match status" value="1"/>
</dbReference>
<dbReference type="SUPFAM" id="SSF53150">
    <property type="entry name" value="DNA repair protein MutS, domain II"/>
    <property type="match status" value="1"/>
</dbReference>
<dbReference type="PIRSF" id="PIRSF037677">
    <property type="entry name" value="DNA_mis_repair_Msh6"/>
    <property type="match status" value="1"/>
</dbReference>
<dbReference type="GO" id="GO:0005829">
    <property type="term" value="C:cytosol"/>
    <property type="evidence" value="ECO:0007669"/>
    <property type="project" value="TreeGrafter"/>
</dbReference>
<protein>
    <recommendedName>
        <fullName evidence="2 9">DNA mismatch repair protein MutS</fullName>
    </recommendedName>
</protein>
<accession>A0A0K0XVT4</accession>
<keyword evidence="12" id="KW-1185">Reference proteome</keyword>
<dbReference type="CDD" id="cd03284">
    <property type="entry name" value="ABC_MutS1"/>
    <property type="match status" value="1"/>
</dbReference>
<evidence type="ECO:0000256" key="4">
    <source>
        <dbReference type="ARBA" id="ARBA00022763"/>
    </source>
</evidence>
<dbReference type="STRING" id="1579979.WM2015_1360"/>
<evidence type="ECO:0000256" key="10">
    <source>
        <dbReference type="RuleBase" id="RU003756"/>
    </source>
</evidence>
<dbReference type="Proteomes" id="UP000066624">
    <property type="component" value="Chromosome"/>
</dbReference>
<dbReference type="SUPFAM" id="SSF52540">
    <property type="entry name" value="P-loop containing nucleoside triphosphate hydrolases"/>
    <property type="match status" value="1"/>
</dbReference>
<dbReference type="GO" id="GO:0003684">
    <property type="term" value="F:damaged DNA binding"/>
    <property type="evidence" value="ECO:0007669"/>
    <property type="project" value="UniProtKB-UniRule"/>
</dbReference>
<dbReference type="HAMAP" id="MF_00096">
    <property type="entry name" value="MutS"/>
    <property type="match status" value="1"/>
</dbReference>
<dbReference type="InterPro" id="IPR017261">
    <property type="entry name" value="DNA_mismatch_repair_MutS/MSH"/>
</dbReference>
<name>A0A0K0XVT4_9GAMM</name>
<dbReference type="SMART" id="SM00534">
    <property type="entry name" value="MUTSac"/>
    <property type="match status" value="1"/>
</dbReference>
<keyword evidence="3 9" id="KW-0547">Nucleotide-binding</keyword>
<evidence type="ECO:0000256" key="6">
    <source>
        <dbReference type="ARBA" id="ARBA00023125"/>
    </source>
</evidence>
<dbReference type="PATRIC" id="fig|1579979.3.peg.1394"/>
<gene>
    <name evidence="9" type="primary">mutS</name>
    <name evidence="11" type="ORF">WM2015_1360</name>
</gene>
<dbReference type="InterPro" id="IPR000432">
    <property type="entry name" value="DNA_mismatch_repair_MutS_C"/>
</dbReference>
<dbReference type="OrthoDB" id="9802448at2"/>
<dbReference type="InterPro" id="IPR036678">
    <property type="entry name" value="MutS_con_dom_sf"/>
</dbReference>
<dbReference type="PANTHER" id="PTHR11361:SF34">
    <property type="entry name" value="DNA MISMATCH REPAIR PROTEIN MSH1, MITOCHONDRIAL"/>
    <property type="match status" value="1"/>
</dbReference>
<dbReference type="GO" id="GO:0005524">
    <property type="term" value="F:ATP binding"/>
    <property type="evidence" value="ECO:0007669"/>
    <property type="project" value="UniProtKB-UniRule"/>
</dbReference>
<dbReference type="Gene3D" id="3.40.1170.10">
    <property type="entry name" value="DNA repair protein MutS, domain I"/>
    <property type="match status" value="1"/>
</dbReference>
<keyword evidence="5 9" id="KW-0067">ATP-binding</keyword>
<dbReference type="InterPro" id="IPR005748">
    <property type="entry name" value="DNA_mismatch_repair_MutS"/>
</dbReference>
<comment type="similarity">
    <text evidence="1 9 10">Belongs to the DNA mismatch repair MutS family.</text>
</comment>
<dbReference type="InterPro" id="IPR027417">
    <property type="entry name" value="P-loop_NTPase"/>
</dbReference>
<keyword evidence="7 9" id="KW-0234">DNA repair</keyword>
<dbReference type="AlphaFoldDB" id="A0A0K0XVT4"/>
<evidence type="ECO:0000313" key="11">
    <source>
        <dbReference type="EMBL" id="AKS41732.1"/>
    </source>
</evidence>
<dbReference type="GO" id="GO:0030983">
    <property type="term" value="F:mismatched DNA binding"/>
    <property type="evidence" value="ECO:0007669"/>
    <property type="project" value="InterPro"/>
</dbReference>
<dbReference type="PROSITE" id="PS00486">
    <property type="entry name" value="DNA_MISMATCH_REPAIR_2"/>
    <property type="match status" value="1"/>
</dbReference>
<dbReference type="Pfam" id="PF00488">
    <property type="entry name" value="MutS_V"/>
    <property type="match status" value="1"/>
</dbReference>
<dbReference type="RefSeq" id="WP_049725351.1">
    <property type="nucleotide sequence ID" value="NZ_CP012154.1"/>
</dbReference>
<dbReference type="Gene3D" id="6.10.140.430">
    <property type="match status" value="1"/>
</dbReference>
<dbReference type="NCBIfam" id="NF003810">
    <property type="entry name" value="PRK05399.1"/>
    <property type="match status" value="1"/>
</dbReference>
<dbReference type="Pfam" id="PF05190">
    <property type="entry name" value="MutS_IV"/>
    <property type="match status" value="1"/>
</dbReference>
<dbReference type="NCBIfam" id="TIGR01070">
    <property type="entry name" value="mutS1"/>
    <property type="match status" value="1"/>
</dbReference>
<sequence>MSDTTPQHTPLMQQFLRIKADYPDILLFFRMGDFYELFYDDARKAARLLDITLTTRGQSAGQPIPMAGVPYHAVDSYLARLIKKGESVAICEQVGDPEASKGPVERRVVRIVTPGTVTEEALLEDRQDRLLTAIAPARRGYGLAWLDVAGGRLRFSEPADRAELAAELERLRPAEILFPEDSDVPISGLGAALRPTPPWHFDAESGERELCRQLGVQDLSGFGVEQRGPGLGAAGALLSYARDMLAGELKHLTGVRAVQASEHLVLDAATRRHLEIDVHPEGRSEHTLVGLMDSAATPMGSRKLKRWITHPLRSRERLQARHGAIAALIERGLCDPVRDQLAGIGDLERVLTRIALRSARPRDLATLREGLARLPALNEQLEASDHALLRELAEALLPCPDLCGLLESAVVEQPPMVIRDGGVIAEGFDAELDELRNLSQNAGDFLVRYEAQERERTGIEKLKVGFNRVHGYYIEISKVHADKVPTEYTRRQTLKNAERYITEELKGFEDKVLSARERALSREKALYESLIEDLAAEHARLSAVASSIASLDVLAAFAERAQTLNLAPPTLVDAPGLEIRDGRHPVVEQVQDEAFVPNDCRLDPERRMLVITGPNMGGKSTFMRQTALIVILAHAGSFVPAAEARIGPIDRIFSRIGAGDDLTRGRSTFMVEMVETANILHNASERSLVLMDEIGRGTSTFDGLALAWAVATELALKIRALTLFATHYFELTRLAEDHEGIANVHLDAREHGDRIVFLHSVREGPASQSYGIQVARLAGVPKPVISQARKHLDRLEQDAARAASPQLGLFAAAAPRPSDEPDESVSVDPASEALRDALDAIDPDELSPREALDALYRLKQVLDSD</sequence>
<proteinExistence type="inferred from homology"/>
<dbReference type="SMART" id="SM00533">
    <property type="entry name" value="MUTSd"/>
    <property type="match status" value="1"/>
</dbReference>
<reference evidence="11 12" key="1">
    <citation type="submission" date="2015-07" db="EMBL/GenBank/DDBJ databases">
        <authorList>
            <person name="Noorani M."/>
        </authorList>
    </citation>
    <scope>NUCLEOTIDE SEQUENCE [LARGE SCALE GENOMIC DNA]</scope>
    <source>
        <strain evidence="11 12">KCTC 42284</strain>
    </source>
</reference>
<dbReference type="InterPro" id="IPR045076">
    <property type="entry name" value="MutS"/>
</dbReference>
<evidence type="ECO:0000256" key="5">
    <source>
        <dbReference type="ARBA" id="ARBA00022840"/>
    </source>
</evidence>
<dbReference type="FunFam" id="1.10.1420.10:FF:000002">
    <property type="entry name" value="DNA mismatch repair protein MutS"/>
    <property type="match status" value="1"/>
</dbReference>
<dbReference type="FunFam" id="3.40.50.300:FF:000283">
    <property type="entry name" value="DNA mismatch repair protein MutS"/>
    <property type="match status" value="1"/>
</dbReference>
<evidence type="ECO:0000256" key="1">
    <source>
        <dbReference type="ARBA" id="ARBA00006271"/>
    </source>
</evidence>
<dbReference type="KEGG" id="wma:WM2015_1360"/>
<dbReference type="GO" id="GO:0140664">
    <property type="term" value="F:ATP-dependent DNA damage sensor activity"/>
    <property type="evidence" value="ECO:0007669"/>
    <property type="project" value="InterPro"/>
</dbReference>
<evidence type="ECO:0000256" key="8">
    <source>
        <dbReference type="ARBA" id="ARBA00024647"/>
    </source>
</evidence>
<dbReference type="InterPro" id="IPR036187">
    <property type="entry name" value="DNA_mismatch_repair_MutS_sf"/>
</dbReference>
<dbReference type="GO" id="GO:0006298">
    <property type="term" value="P:mismatch repair"/>
    <property type="evidence" value="ECO:0007669"/>
    <property type="project" value="UniProtKB-UniRule"/>
</dbReference>
<dbReference type="EMBL" id="CP012154">
    <property type="protein sequence ID" value="AKS41732.1"/>
    <property type="molecule type" value="Genomic_DNA"/>
</dbReference>
<keyword evidence="4 9" id="KW-0227">DNA damage</keyword>
<dbReference type="Pfam" id="PF05192">
    <property type="entry name" value="MutS_III"/>
    <property type="match status" value="1"/>
</dbReference>
<evidence type="ECO:0000313" key="12">
    <source>
        <dbReference type="Proteomes" id="UP000066624"/>
    </source>
</evidence>
<dbReference type="PANTHER" id="PTHR11361">
    <property type="entry name" value="DNA MISMATCH REPAIR PROTEIN MUTS FAMILY MEMBER"/>
    <property type="match status" value="1"/>
</dbReference>
<dbReference type="Pfam" id="PF01624">
    <property type="entry name" value="MutS_I"/>
    <property type="match status" value="1"/>
</dbReference>
<dbReference type="InterPro" id="IPR007696">
    <property type="entry name" value="DNA_mismatch_repair_MutS_core"/>
</dbReference>
<dbReference type="SUPFAM" id="SSF55271">
    <property type="entry name" value="DNA repair protein MutS, domain I"/>
    <property type="match status" value="1"/>
</dbReference>
<dbReference type="InterPro" id="IPR007695">
    <property type="entry name" value="DNA_mismatch_repair_MutS-lik_N"/>
</dbReference>
<comment type="function">
    <text evidence="8 9">This protein is involved in the repair of mismatches in DNA. It is possible that it carries out the mismatch recognition step. This protein has a weak ATPase activity.</text>
</comment>
<dbReference type="Gene3D" id="1.10.1420.10">
    <property type="match status" value="2"/>
</dbReference>
<dbReference type="InterPro" id="IPR016151">
    <property type="entry name" value="DNA_mismatch_repair_MutS_N"/>
</dbReference>
<keyword evidence="6 9" id="KW-0238">DNA-binding</keyword>
<evidence type="ECO:0000256" key="3">
    <source>
        <dbReference type="ARBA" id="ARBA00022741"/>
    </source>
</evidence>
<dbReference type="SUPFAM" id="SSF48334">
    <property type="entry name" value="DNA repair protein MutS, domain III"/>
    <property type="match status" value="1"/>
</dbReference>
<dbReference type="Pfam" id="PF05188">
    <property type="entry name" value="MutS_II"/>
    <property type="match status" value="1"/>
</dbReference>
<dbReference type="InterPro" id="IPR007860">
    <property type="entry name" value="DNA_mmatch_repair_MutS_con_dom"/>
</dbReference>
<feature type="binding site" evidence="9">
    <location>
        <begin position="613"/>
        <end position="620"/>
    </location>
    <ligand>
        <name>ATP</name>
        <dbReference type="ChEBI" id="CHEBI:30616"/>
    </ligand>
</feature>
<dbReference type="Gene3D" id="3.40.50.300">
    <property type="entry name" value="P-loop containing nucleotide triphosphate hydrolases"/>
    <property type="match status" value="1"/>
</dbReference>
<evidence type="ECO:0000256" key="2">
    <source>
        <dbReference type="ARBA" id="ARBA00021982"/>
    </source>
</evidence>
<dbReference type="FunFam" id="3.40.1170.10:FF:000001">
    <property type="entry name" value="DNA mismatch repair protein MutS"/>
    <property type="match status" value="1"/>
</dbReference>
<dbReference type="InterPro" id="IPR007861">
    <property type="entry name" value="DNA_mismatch_repair_MutS_clamp"/>
</dbReference>
<evidence type="ECO:0000256" key="7">
    <source>
        <dbReference type="ARBA" id="ARBA00023204"/>
    </source>
</evidence>